<dbReference type="InterPro" id="IPR045621">
    <property type="entry name" value="BPD_transp_1_N"/>
</dbReference>
<dbReference type="GO" id="GO:0055085">
    <property type="term" value="P:transmembrane transport"/>
    <property type="evidence" value="ECO:0007669"/>
    <property type="project" value="InterPro"/>
</dbReference>
<keyword evidence="6 7" id="KW-0472">Membrane</keyword>
<reference evidence="9" key="1">
    <citation type="submission" date="2019-09" db="EMBL/GenBank/DDBJ databases">
        <title>Characterisation of the sponge microbiome using genome-centric metagenomics.</title>
        <authorList>
            <person name="Engelberts J.P."/>
            <person name="Robbins S.J."/>
            <person name="De Goeij J.M."/>
            <person name="Aranda M."/>
            <person name="Bell S.C."/>
            <person name="Webster N.S."/>
        </authorList>
    </citation>
    <scope>NUCLEOTIDE SEQUENCE</scope>
    <source>
        <strain evidence="9">SB0662_bin_9</strain>
    </source>
</reference>
<dbReference type="Pfam" id="PF00528">
    <property type="entry name" value="BPD_transp_1"/>
    <property type="match status" value="1"/>
</dbReference>
<protein>
    <submittedName>
        <fullName evidence="9">ABC transporter permease</fullName>
    </submittedName>
</protein>
<evidence type="ECO:0000256" key="1">
    <source>
        <dbReference type="ARBA" id="ARBA00004651"/>
    </source>
</evidence>
<dbReference type="SUPFAM" id="SSF161098">
    <property type="entry name" value="MetI-like"/>
    <property type="match status" value="1"/>
</dbReference>
<name>A0A6B1DTT5_9CHLR</name>
<evidence type="ECO:0000256" key="3">
    <source>
        <dbReference type="ARBA" id="ARBA00022475"/>
    </source>
</evidence>
<feature type="domain" description="ABC transmembrane type-1" evidence="8">
    <location>
        <begin position="101"/>
        <end position="313"/>
    </location>
</feature>
<dbReference type="InterPro" id="IPR000515">
    <property type="entry name" value="MetI-like"/>
</dbReference>
<comment type="similarity">
    <text evidence="7">Belongs to the binding-protein-dependent transport system permease family.</text>
</comment>
<gene>
    <name evidence="9" type="ORF">F4Y08_10110</name>
</gene>
<comment type="subcellular location">
    <subcellularLocation>
        <location evidence="1 7">Cell membrane</location>
        <topology evidence="1 7">Multi-pass membrane protein</topology>
    </subcellularLocation>
</comment>
<sequence length="328" mass="36488">MLSYIIRRIGYSVVMLVLVSFVGFVIIELPPGDFLTQLLTELEGRGDRSAEDRVTELRLRYGLDIPLLPRYVKWATNFVRGDFGESFALERPVREVIAQRFWLTCALAVASILLVWIVAIPIGVFSATNQYSIGDQIFTTISFIGLGVPGFLLALLLLFYVVQFTDVDILGLFSREYRDAPWSFAKFVDLLKHLWLPALIGSITGTAGLIRIMRGNLLDTLGQPFVESARARGLKSRTVTWKHAVRMAINPLIVILGSEALPGIIVGNALVATVLNLPTIGPEFVRALQRQDMYLAGTTLVFFTLILLVGNLLADLALAWLDPRIRLE</sequence>
<dbReference type="GO" id="GO:0005886">
    <property type="term" value="C:plasma membrane"/>
    <property type="evidence" value="ECO:0007669"/>
    <property type="project" value="UniProtKB-SubCell"/>
</dbReference>
<dbReference type="AlphaFoldDB" id="A0A6B1DTT5"/>
<dbReference type="Pfam" id="PF19300">
    <property type="entry name" value="BPD_transp_1_N"/>
    <property type="match status" value="1"/>
</dbReference>
<keyword evidence="3" id="KW-1003">Cell membrane</keyword>
<evidence type="ECO:0000256" key="6">
    <source>
        <dbReference type="ARBA" id="ARBA00023136"/>
    </source>
</evidence>
<evidence type="ECO:0000256" key="5">
    <source>
        <dbReference type="ARBA" id="ARBA00022989"/>
    </source>
</evidence>
<feature type="transmembrane region" description="Helical" evidence="7">
    <location>
        <begin position="194"/>
        <end position="213"/>
    </location>
</feature>
<dbReference type="PROSITE" id="PS50928">
    <property type="entry name" value="ABC_TM1"/>
    <property type="match status" value="1"/>
</dbReference>
<keyword evidence="4 7" id="KW-0812">Transmembrane</keyword>
<proteinExistence type="inferred from homology"/>
<dbReference type="PANTHER" id="PTHR30465:SF43">
    <property type="entry name" value="OLIGOPEPTIDE ABC TRANSPORTER, PERMEASE PROTEIN"/>
    <property type="match status" value="1"/>
</dbReference>
<feature type="transmembrane region" description="Helical" evidence="7">
    <location>
        <begin position="101"/>
        <end position="125"/>
    </location>
</feature>
<dbReference type="PANTHER" id="PTHR30465">
    <property type="entry name" value="INNER MEMBRANE ABC TRANSPORTER"/>
    <property type="match status" value="1"/>
</dbReference>
<keyword evidence="2 7" id="KW-0813">Transport</keyword>
<feature type="transmembrane region" description="Helical" evidence="7">
    <location>
        <begin position="137"/>
        <end position="162"/>
    </location>
</feature>
<dbReference type="InterPro" id="IPR035906">
    <property type="entry name" value="MetI-like_sf"/>
</dbReference>
<organism evidence="9">
    <name type="scientific">Caldilineaceae bacterium SB0662_bin_9</name>
    <dbReference type="NCBI Taxonomy" id="2605258"/>
    <lineage>
        <taxon>Bacteria</taxon>
        <taxon>Bacillati</taxon>
        <taxon>Chloroflexota</taxon>
        <taxon>Caldilineae</taxon>
        <taxon>Caldilineales</taxon>
        <taxon>Caldilineaceae</taxon>
    </lineage>
</organism>
<dbReference type="Gene3D" id="1.10.3720.10">
    <property type="entry name" value="MetI-like"/>
    <property type="match status" value="1"/>
</dbReference>
<evidence type="ECO:0000313" key="9">
    <source>
        <dbReference type="EMBL" id="MYD90671.1"/>
    </source>
</evidence>
<accession>A0A6B1DTT5</accession>
<evidence type="ECO:0000256" key="4">
    <source>
        <dbReference type="ARBA" id="ARBA00022692"/>
    </source>
</evidence>
<dbReference type="EMBL" id="VXPY01000072">
    <property type="protein sequence ID" value="MYD90671.1"/>
    <property type="molecule type" value="Genomic_DNA"/>
</dbReference>
<evidence type="ECO:0000259" key="8">
    <source>
        <dbReference type="PROSITE" id="PS50928"/>
    </source>
</evidence>
<evidence type="ECO:0000256" key="7">
    <source>
        <dbReference type="RuleBase" id="RU363032"/>
    </source>
</evidence>
<evidence type="ECO:0000256" key="2">
    <source>
        <dbReference type="ARBA" id="ARBA00022448"/>
    </source>
</evidence>
<feature type="transmembrane region" description="Helical" evidence="7">
    <location>
        <begin position="295"/>
        <end position="321"/>
    </location>
</feature>
<keyword evidence="5 7" id="KW-1133">Transmembrane helix</keyword>
<feature type="transmembrane region" description="Helical" evidence="7">
    <location>
        <begin position="9"/>
        <end position="27"/>
    </location>
</feature>
<feature type="transmembrane region" description="Helical" evidence="7">
    <location>
        <begin position="252"/>
        <end position="275"/>
    </location>
</feature>
<dbReference type="CDD" id="cd06261">
    <property type="entry name" value="TM_PBP2"/>
    <property type="match status" value="1"/>
</dbReference>
<comment type="caution">
    <text evidence="9">The sequence shown here is derived from an EMBL/GenBank/DDBJ whole genome shotgun (WGS) entry which is preliminary data.</text>
</comment>